<dbReference type="Pfam" id="PF01063">
    <property type="entry name" value="Aminotran_4"/>
    <property type="match status" value="1"/>
</dbReference>
<sequence>MDCFALLDDCAATAAEPASRLYTGFVRECRCDDPARLDEAWAEADREIRAGRHAVVLADYEWGARLLHAGDGRLAPAQHGALCFLIFSSLRRLSAAGVDAWLAAKEGGPQPAGGGTVAGPAPAGVLDIRPSVDRDAFHRAIGRIHAAIREGETYQVNYTYRLDFRAFGAPASLYRRLRARQPVAYGAFIALPPSHDGPTHILSCSPELFLCNRGGHLEARPMKGTASRAGVPEGDSEIARMLGGDAKNRAENLMIVDLLRNDLGRIARTGSVRVPALFSVESYPTVFQMTSTISAELPADAGFADLLRALFPCGSITGAPKHRTMQLIAELESTPRGLYTGGIGWIDAPAADRAAACGDFCLSVAIRTLTLDAPAQAGMRPGRLGIGAGIVIDSRADDEYEECRLKARFLTGLDPGFALFETMHATREAGVRHLDRHLGRLAGSAEELGFALPAAGIRAALDAQVAALAAGQAFRVRLALHKDGHFDIVVAPLDPLPDGPVSLLVAAEPVDGADPLLRHKTTLRGRYDASVAEAARRGAFDTLFHNGAGELTEGGRSNVFLLVDGGWVTPPLAAGVLPGVMRGVLLEDPALRAREARLTLADLYRAERIVVCNALRGAREAWLAVEGRNSDA</sequence>
<proteinExistence type="predicted"/>
<evidence type="ECO:0000313" key="2">
    <source>
        <dbReference type="EMBL" id="MFC5768030.1"/>
    </source>
</evidence>
<dbReference type="SUPFAM" id="SSF56322">
    <property type="entry name" value="ADC synthase"/>
    <property type="match status" value="1"/>
</dbReference>
<protein>
    <submittedName>
        <fullName evidence="2">Chorismate-binding protein</fullName>
    </submittedName>
</protein>
<dbReference type="Gene3D" id="3.20.10.10">
    <property type="entry name" value="D-amino Acid Aminotransferase, subunit A, domain 2"/>
    <property type="match status" value="1"/>
</dbReference>
<dbReference type="SUPFAM" id="SSF56752">
    <property type="entry name" value="D-aminoacid aminotransferase-like PLP-dependent enzymes"/>
    <property type="match status" value="1"/>
</dbReference>
<dbReference type="InterPro" id="IPR015890">
    <property type="entry name" value="Chorismate_C"/>
</dbReference>
<dbReference type="Pfam" id="PF00425">
    <property type="entry name" value="Chorismate_bind"/>
    <property type="match status" value="1"/>
</dbReference>
<organism evidence="2 3">
    <name type="scientific">Thauera sinica</name>
    <dbReference type="NCBI Taxonomy" id="2665146"/>
    <lineage>
        <taxon>Bacteria</taxon>
        <taxon>Pseudomonadati</taxon>
        <taxon>Pseudomonadota</taxon>
        <taxon>Betaproteobacteria</taxon>
        <taxon>Rhodocyclales</taxon>
        <taxon>Zoogloeaceae</taxon>
        <taxon>Thauera</taxon>
    </lineage>
</organism>
<reference evidence="3" key="1">
    <citation type="journal article" date="2019" name="Int. J. Syst. Evol. Microbiol.">
        <title>The Global Catalogue of Microorganisms (GCM) 10K type strain sequencing project: providing services to taxonomists for standard genome sequencing and annotation.</title>
        <authorList>
            <consortium name="The Broad Institute Genomics Platform"/>
            <consortium name="The Broad Institute Genome Sequencing Center for Infectious Disease"/>
            <person name="Wu L."/>
            <person name="Ma J."/>
        </authorList>
    </citation>
    <scope>NUCLEOTIDE SEQUENCE [LARGE SCALE GENOMIC DNA]</scope>
    <source>
        <strain evidence="3">SHR3</strain>
    </source>
</reference>
<feature type="domain" description="Chorismate-utilising enzyme C-terminal" evidence="1">
    <location>
        <begin position="134"/>
        <end position="406"/>
    </location>
</feature>
<dbReference type="InterPro" id="IPR019999">
    <property type="entry name" value="Anth_synth_I-like"/>
</dbReference>
<name>A0ABW1AL75_9RHOO</name>
<dbReference type="Proteomes" id="UP001595974">
    <property type="component" value="Unassembled WGS sequence"/>
</dbReference>
<dbReference type="InterPro" id="IPR005801">
    <property type="entry name" value="ADC_synthase"/>
</dbReference>
<dbReference type="EMBL" id="JBHSOG010000007">
    <property type="protein sequence ID" value="MFC5768030.1"/>
    <property type="molecule type" value="Genomic_DNA"/>
</dbReference>
<gene>
    <name evidence="2" type="ORF">ACFPTN_01455</name>
</gene>
<accession>A0ABW1AL75</accession>
<dbReference type="InterPro" id="IPR043132">
    <property type="entry name" value="BCAT-like_C"/>
</dbReference>
<dbReference type="InterPro" id="IPR036038">
    <property type="entry name" value="Aminotransferase-like"/>
</dbReference>
<dbReference type="PANTHER" id="PTHR11236">
    <property type="entry name" value="AMINOBENZOATE/ANTHRANILATE SYNTHASE"/>
    <property type="match status" value="1"/>
</dbReference>
<dbReference type="InterPro" id="IPR001544">
    <property type="entry name" value="Aminotrans_IV"/>
</dbReference>
<evidence type="ECO:0000313" key="3">
    <source>
        <dbReference type="Proteomes" id="UP001595974"/>
    </source>
</evidence>
<dbReference type="Gene3D" id="3.30.470.10">
    <property type="match status" value="1"/>
</dbReference>
<dbReference type="PANTHER" id="PTHR11236:SF50">
    <property type="entry name" value="AMINODEOXYCHORISMATE SYNTHASE COMPONENT 1"/>
    <property type="match status" value="1"/>
</dbReference>
<dbReference type="InterPro" id="IPR043131">
    <property type="entry name" value="BCAT-like_N"/>
</dbReference>
<evidence type="ECO:0000259" key="1">
    <source>
        <dbReference type="Pfam" id="PF00425"/>
    </source>
</evidence>
<dbReference type="RefSeq" id="WP_096448854.1">
    <property type="nucleotide sequence ID" value="NZ_JBHSOG010000007.1"/>
</dbReference>
<comment type="caution">
    <text evidence="2">The sequence shown here is derived from an EMBL/GenBank/DDBJ whole genome shotgun (WGS) entry which is preliminary data.</text>
</comment>
<keyword evidence="3" id="KW-1185">Reference proteome</keyword>
<dbReference type="PRINTS" id="PR00095">
    <property type="entry name" value="ANTSNTHASEI"/>
</dbReference>
<dbReference type="Gene3D" id="3.60.120.10">
    <property type="entry name" value="Anthranilate synthase"/>
    <property type="match status" value="1"/>
</dbReference>